<dbReference type="RefSeq" id="WP_128831503.1">
    <property type="nucleotide sequence ID" value="NZ_CP113787.1"/>
</dbReference>
<feature type="region of interest" description="Disordered" evidence="1">
    <location>
        <begin position="28"/>
        <end position="144"/>
    </location>
</feature>
<feature type="compositionally biased region" description="Polar residues" evidence="1">
    <location>
        <begin position="60"/>
        <end position="96"/>
    </location>
</feature>
<evidence type="ECO:0000313" key="4">
    <source>
        <dbReference type="Proteomes" id="UP001163127"/>
    </source>
</evidence>
<evidence type="ECO:0000256" key="2">
    <source>
        <dbReference type="SAM" id="SignalP"/>
    </source>
</evidence>
<dbReference type="EMBL" id="CP113787">
    <property type="protein sequence ID" value="WAL42989.1"/>
    <property type="molecule type" value="Genomic_DNA"/>
</dbReference>
<protein>
    <submittedName>
        <fullName evidence="3">Uncharacterized protein</fullName>
    </submittedName>
</protein>
<feature type="compositionally biased region" description="Low complexity" evidence="1">
    <location>
        <begin position="127"/>
        <end position="144"/>
    </location>
</feature>
<name>A0AA47FI19_ACTNA</name>
<dbReference type="AlphaFoldDB" id="A0AA47FI19"/>
<feature type="signal peptide" evidence="2">
    <location>
        <begin position="1"/>
        <end position="32"/>
    </location>
</feature>
<reference evidence="3" key="1">
    <citation type="submission" date="2022-11" db="EMBL/GenBank/DDBJ databases">
        <title>Dental biofilm bacteria. Genome sequencing and assembly.</title>
        <authorList>
            <person name="Robertsson C."/>
        </authorList>
    </citation>
    <scope>NUCLEOTIDE SEQUENCE</scope>
    <source>
        <strain evidence="3">CW</strain>
    </source>
</reference>
<accession>A0AA47FI19</accession>
<evidence type="ECO:0000256" key="1">
    <source>
        <dbReference type="SAM" id="MobiDB-lite"/>
    </source>
</evidence>
<sequence>MRRRSRPSQAAWAAATALFVGISVSTTQPTAAAPNSDADQNVGMTSSLSSGYLAEGPKSNPVTEQVTETRAQRATSQCFNQRTCPSASSQETTKQADNVGAGRVKHAHPSAAAQPDSAVESSAGQLTTGKTSSSSTVGATAAPSSHPSITYAVLAITGNVTYRRATTTEPNGTGAVSHTLSYKADVPVPEHSQEPDSSWDTFGITSPPAGQRICLGNVALSYDSGGDLDKMTFTHVTEGSANGSISGVSAGTAVTTVVTTTLDVSVLSGSDRDLANSYATTVLLSSGTVNVPAASLSVSDPPGSSASGTFAAVLATKASTTQLVVNGAAITDNGGFDALSGTWSTDKLTKDRKQLASQTH</sequence>
<organism evidence="3 4">
    <name type="scientific">Actinomyces naeslundii</name>
    <dbReference type="NCBI Taxonomy" id="1655"/>
    <lineage>
        <taxon>Bacteria</taxon>
        <taxon>Bacillati</taxon>
        <taxon>Actinomycetota</taxon>
        <taxon>Actinomycetes</taxon>
        <taxon>Actinomycetales</taxon>
        <taxon>Actinomycetaceae</taxon>
        <taxon>Actinomyces</taxon>
    </lineage>
</organism>
<proteinExistence type="predicted"/>
<dbReference type="Proteomes" id="UP001163127">
    <property type="component" value="Chromosome"/>
</dbReference>
<keyword evidence="2" id="KW-0732">Signal</keyword>
<evidence type="ECO:0000313" key="3">
    <source>
        <dbReference type="EMBL" id="WAL42989.1"/>
    </source>
</evidence>
<feature type="compositionally biased region" description="Polar residues" evidence="1">
    <location>
        <begin position="37"/>
        <end position="50"/>
    </location>
</feature>
<gene>
    <name evidence="3" type="ORF">OFA60_00010</name>
</gene>
<feature type="chain" id="PRO_5041313603" evidence="2">
    <location>
        <begin position="33"/>
        <end position="360"/>
    </location>
</feature>